<evidence type="ECO:0000313" key="3">
    <source>
        <dbReference type="Proteomes" id="UP001501265"/>
    </source>
</evidence>
<comment type="caution">
    <text evidence="2">The sequence shown here is derived from an EMBL/GenBank/DDBJ whole genome shotgun (WGS) entry which is preliminary data.</text>
</comment>
<proteinExistence type="predicted"/>
<evidence type="ECO:0000256" key="1">
    <source>
        <dbReference type="SAM" id="MobiDB-lite"/>
    </source>
</evidence>
<sequence length="108" mass="11214">MPVDHAAPPGILKIPDRVTPQGLLTCTRTGLAGLTPRSLILTANSPEPLGGDVSTEQQPTRPTQVPASESPEPEPHRDFARKGTLAAISGAASGTARAFWAHLLGDDS</sequence>
<dbReference type="Proteomes" id="UP001501265">
    <property type="component" value="Unassembled WGS sequence"/>
</dbReference>
<organism evidence="2 3">
    <name type="scientific">Streptomyces ziwulingensis</name>
    <dbReference type="NCBI Taxonomy" id="1045501"/>
    <lineage>
        <taxon>Bacteria</taxon>
        <taxon>Bacillati</taxon>
        <taxon>Actinomycetota</taxon>
        <taxon>Actinomycetes</taxon>
        <taxon>Kitasatosporales</taxon>
        <taxon>Streptomycetaceae</taxon>
        <taxon>Streptomyces</taxon>
    </lineage>
</organism>
<protein>
    <submittedName>
        <fullName evidence="2">Uncharacterized protein</fullName>
    </submittedName>
</protein>
<keyword evidence="3" id="KW-1185">Reference proteome</keyword>
<dbReference type="EMBL" id="BAABIG010000022">
    <property type="protein sequence ID" value="GAA4795487.1"/>
    <property type="molecule type" value="Genomic_DNA"/>
</dbReference>
<accession>A0ABP9BHA9</accession>
<evidence type="ECO:0000313" key="2">
    <source>
        <dbReference type="EMBL" id="GAA4795487.1"/>
    </source>
</evidence>
<gene>
    <name evidence="2" type="ORF">GCM10023220_22380</name>
</gene>
<reference evidence="3" key="1">
    <citation type="journal article" date="2019" name="Int. J. Syst. Evol. Microbiol.">
        <title>The Global Catalogue of Microorganisms (GCM) 10K type strain sequencing project: providing services to taxonomists for standard genome sequencing and annotation.</title>
        <authorList>
            <consortium name="The Broad Institute Genomics Platform"/>
            <consortium name="The Broad Institute Genome Sequencing Center for Infectious Disease"/>
            <person name="Wu L."/>
            <person name="Ma J."/>
        </authorList>
    </citation>
    <scope>NUCLEOTIDE SEQUENCE [LARGE SCALE GENOMIC DNA]</scope>
    <source>
        <strain evidence="3">JCM 18081</strain>
    </source>
</reference>
<feature type="region of interest" description="Disordered" evidence="1">
    <location>
        <begin position="40"/>
        <end position="83"/>
    </location>
</feature>
<name>A0ABP9BHA9_9ACTN</name>
<feature type="compositionally biased region" description="Polar residues" evidence="1">
    <location>
        <begin position="54"/>
        <end position="67"/>
    </location>
</feature>